<protein>
    <submittedName>
        <fullName evidence="7">TetR family transcriptional regulator</fullName>
    </submittedName>
</protein>
<sequence>MAKRARGVDPRYAERRRRIAEAVVTIVDRGGIEAASLRDVAAEAGVSLGGVQHYFRGKDEMMLFALEYVRERGEARVRERLGAIPASLPVAIVLREILVELLPTDERSAAGVRIATAFTTRALVAPLLADHLRHGYESLHRLLTLLIVRGKENGQISTDRDAESEAATLLALAEGLGVHVLVGHRPIPNAVAALDASLGRLCGD</sequence>
<feature type="DNA-binding region" description="H-T-H motif" evidence="5">
    <location>
        <begin position="36"/>
        <end position="55"/>
    </location>
</feature>
<dbReference type="Pfam" id="PF00440">
    <property type="entry name" value="TetR_N"/>
    <property type="match status" value="1"/>
</dbReference>
<keyword evidence="3 5" id="KW-0238">DNA-binding</keyword>
<reference evidence="7 8" key="1">
    <citation type="submission" date="2019-02" db="EMBL/GenBank/DDBJ databases">
        <title>Genomic Encyclopedia of Type Strains, Phase IV (KMG-IV): sequencing the most valuable type-strain genomes for metagenomic binning, comparative biology and taxonomic classification.</title>
        <authorList>
            <person name="Goeker M."/>
        </authorList>
    </citation>
    <scope>NUCLEOTIDE SEQUENCE [LARGE SCALE GENOMIC DNA]</scope>
    <source>
        <strain evidence="7 8">DSM 101727</strain>
    </source>
</reference>
<dbReference type="GO" id="GO:0003677">
    <property type="term" value="F:DNA binding"/>
    <property type="evidence" value="ECO:0007669"/>
    <property type="project" value="UniProtKB-UniRule"/>
</dbReference>
<evidence type="ECO:0000256" key="3">
    <source>
        <dbReference type="ARBA" id="ARBA00023125"/>
    </source>
</evidence>
<comment type="caution">
    <text evidence="7">The sequence shown here is derived from an EMBL/GenBank/DDBJ whole genome shotgun (WGS) entry which is preliminary data.</text>
</comment>
<dbReference type="PANTHER" id="PTHR47506:SF6">
    <property type="entry name" value="HTH-TYPE TRANSCRIPTIONAL REPRESSOR NEMR"/>
    <property type="match status" value="1"/>
</dbReference>
<dbReference type="PANTHER" id="PTHR47506">
    <property type="entry name" value="TRANSCRIPTIONAL REGULATORY PROTEIN"/>
    <property type="match status" value="1"/>
</dbReference>
<keyword evidence="1" id="KW-0678">Repressor</keyword>
<dbReference type="EMBL" id="SGWQ01000002">
    <property type="protein sequence ID" value="RZS43764.1"/>
    <property type="molecule type" value="Genomic_DNA"/>
</dbReference>
<proteinExistence type="predicted"/>
<organism evidence="7 8">
    <name type="scientific">Herbihabitans rhizosphaerae</name>
    <dbReference type="NCBI Taxonomy" id="1872711"/>
    <lineage>
        <taxon>Bacteria</taxon>
        <taxon>Bacillati</taxon>
        <taxon>Actinomycetota</taxon>
        <taxon>Actinomycetes</taxon>
        <taxon>Pseudonocardiales</taxon>
        <taxon>Pseudonocardiaceae</taxon>
        <taxon>Herbihabitans</taxon>
    </lineage>
</organism>
<dbReference type="AlphaFoldDB" id="A0A4Q7L3K3"/>
<dbReference type="InterPro" id="IPR036271">
    <property type="entry name" value="Tet_transcr_reg_TetR-rel_C_sf"/>
</dbReference>
<evidence type="ECO:0000256" key="4">
    <source>
        <dbReference type="ARBA" id="ARBA00023163"/>
    </source>
</evidence>
<dbReference type="Proteomes" id="UP000294257">
    <property type="component" value="Unassembled WGS sequence"/>
</dbReference>
<dbReference type="InterPro" id="IPR009057">
    <property type="entry name" value="Homeodomain-like_sf"/>
</dbReference>
<dbReference type="InterPro" id="IPR039538">
    <property type="entry name" value="BetI_C"/>
</dbReference>
<gene>
    <name evidence="7" type="ORF">EV193_102745</name>
</gene>
<dbReference type="PROSITE" id="PS50977">
    <property type="entry name" value="HTH_TETR_2"/>
    <property type="match status" value="1"/>
</dbReference>
<dbReference type="Gene3D" id="1.10.357.10">
    <property type="entry name" value="Tetracycline Repressor, domain 2"/>
    <property type="match status" value="1"/>
</dbReference>
<evidence type="ECO:0000256" key="5">
    <source>
        <dbReference type="PROSITE-ProRule" id="PRU00335"/>
    </source>
</evidence>
<dbReference type="SUPFAM" id="SSF48498">
    <property type="entry name" value="Tetracyclin repressor-like, C-terminal domain"/>
    <property type="match status" value="1"/>
</dbReference>
<dbReference type="Pfam" id="PF13977">
    <property type="entry name" value="TetR_C_6"/>
    <property type="match status" value="1"/>
</dbReference>
<evidence type="ECO:0000256" key="1">
    <source>
        <dbReference type="ARBA" id="ARBA00022491"/>
    </source>
</evidence>
<evidence type="ECO:0000259" key="6">
    <source>
        <dbReference type="PROSITE" id="PS50977"/>
    </source>
</evidence>
<accession>A0A4Q7L3K3</accession>
<feature type="domain" description="HTH tetR-type" evidence="6">
    <location>
        <begin position="13"/>
        <end position="73"/>
    </location>
</feature>
<name>A0A4Q7L3K3_9PSEU</name>
<dbReference type="SUPFAM" id="SSF46689">
    <property type="entry name" value="Homeodomain-like"/>
    <property type="match status" value="1"/>
</dbReference>
<keyword evidence="2" id="KW-0805">Transcription regulation</keyword>
<keyword evidence="8" id="KW-1185">Reference proteome</keyword>
<keyword evidence="4" id="KW-0804">Transcription</keyword>
<dbReference type="InterPro" id="IPR001647">
    <property type="entry name" value="HTH_TetR"/>
</dbReference>
<evidence type="ECO:0000313" key="7">
    <source>
        <dbReference type="EMBL" id="RZS43764.1"/>
    </source>
</evidence>
<evidence type="ECO:0000256" key="2">
    <source>
        <dbReference type="ARBA" id="ARBA00023015"/>
    </source>
</evidence>
<evidence type="ECO:0000313" key="8">
    <source>
        <dbReference type="Proteomes" id="UP000294257"/>
    </source>
</evidence>